<evidence type="ECO:0000259" key="9">
    <source>
        <dbReference type="PROSITE" id="PS50850"/>
    </source>
</evidence>
<feature type="transmembrane region" description="Helical" evidence="8">
    <location>
        <begin position="170"/>
        <end position="195"/>
    </location>
</feature>
<dbReference type="InterPro" id="IPR036259">
    <property type="entry name" value="MFS_trans_sf"/>
</dbReference>
<feature type="domain" description="Major facilitator superfamily (MFS) profile" evidence="9">
    <location>
        <begin position="31"/>
        <end position="437"/>
    </location>
</feature>
<dbReference type="GO" id="GO:0005886">
    <property type="term" value="C:plasma membrane"/>
    <property type="evidence" value="ECO:0007669"/>
    <property type="project" value="UniProtKB-SubCell"/>
</dbReference>
<keyword evidence="5 8" id="KW-1133">Transmembrane helix</keyword>
<feature type="transmembrane region" description="Helical" evidence="8">
    <location>
        <begin position="256"/>
        <end position="279"/>
    </location>
</feature>
<feature type="transmembrane region" description="Helical" evidence="8">
    <location>
        <begin position="291"/>
        <end position="309"/>
    </location>
</feature>
<sequence>MTNPPQVPPARQATPTEDRLSSHDGSLLRKVALSSLLGTTIEYYDFLLYSTMAALVFGQLFFPASNPAVGTVAAFGTLAAGYAARPLGGVIFGHFGDKLGRKSMLVITMTTMGIASVLIGMLPTYQGIGILAPILLIVLRVIQGIAVGGEWGGAALMVVEHSDADHRGRWAGIMQLGTPFGFLLSTAAIAAVTLLPESALLTWGWRIPFLLSAILMVIGLYVRLHVVESPIFVEASAKRKDRRSPALEVLRRPKQLVLAVAAGLAPFALTSLTSTHVVAYASGIGYAVSDVMGALLAVVAISIVFIPLFSTLSDRLGRRRVMISGAIGTVLFAFPLYAMINTKSMLVMVGALMFAQLLQNAMYAPLTPLLSEIFATRVRYTGVSMAYQTAALLGAGFTPLIASGLVAATGSSVPLSLIAATTALASIGALALTPETNGRDLNQNLVP</sequence>
<dbReference type="Pfam" id="PF07690">
    <property type="entry name" value="MFS_1"/>
    <property type="match status" value="1"/>
</dbReference>
<dbReference type="SUPFAM" id="SSF103473">
    <property type="entry name" value="MFS general substrate transporter"/>
    <property type="match status" value="1"/>
</dbReference>
<gene>
    <name evidence="10" type="ORF">CBI38_25015</name>
</gene>
<feature type="transmembrane region" description="Helical" evidence="8">
    <location>
        <begin position="43"/>
        <end position="62"/>
    </location>
</feature>
<evidence type="ECO:0000256" key="5">
    <source>
        <dbReference type="ARBA" id="ARBA00022989"/>
    </source>
</evidence>
<evidence type="ECO:0000256" key="2">
    <source>
        <dbReference type="ARBA" id="ARBA00022448"/>
    </source>
</evidence>
<feature type="transmembrane region" description="Helical" evidence="8">
    <location>
        <begin position="207"/>
        <end position="235"/>
    </location>
</feature>
<feature type="transmembrane region" description="Helical" evidence="8">
    <location>
        <begin position="104"/>
        <end position="122"/>
    </location>
</feature>
<dbReference type="EMBL" id="CP021354">
    <property type="protein sequence ID" value="AWK74331.1"/>
    <property type="molecule type" value="Genomic_DNA"/>
</dbReference>
<comment type="subcellular location">
    <subcellularLocation>
        <location evidence="1">Cell membrane</location>
        <topology evidence="1">Multi-pass membrane protein</topology>
    </subcellularLocation>
</comment>
<dbReference type="InterPro" id="IPR011701">
    <property type="entry name" value="MFS"/>
</dbReference>
<evidence type="ECO:0000256" key="6">
    <source>
        <dbReference type="ARBA" id="ARBA00023136"/>
    </source>
</evidence>
<dbReference type="InterPro" id="IPR020846">
    <property type="entry name" value="MFS_dom"/>
</dbReference>
<feature type="transmembrane region" description="Helical" evidence="8">
    <location>
        <begin position="413"/>
        <end position="432"/>
    </location>
</feature>
<dbReference type="PANTHER" id="PTHR43045">
    <property type="entry name" value="SHIKIMATE TRANSPORTER"/>
    <property type="match status" value="1"/>
</dbReference>
<dbReference type="CDD" id="cd17369">
    <property type="entry name" value="MFS_ShiA_like"/>
    <property type="match status" value="1"/>
</dbReference>
<keyword evidence="6 8" id="KW-0472">Membrane</keyword>
<feature type="transmembrane region" description="Helical" evidence="8">
    <location>
        <begin position="68"/>
        <end position="92"/>
    </location>
</feature>
<name>A0A2S2C0C1_9NOCA</name>
<keyword evidence="2" id="KW-0813">Transport</keyword>
<keyword evidence="3" id="KW-1003">Cell membrane</keyword>
<evidence type="ECO:0000256" key="8">
    <source>
        <dbReference type="SAM" id="Phobius"/>
    </source>
</evidence>
<dbReference type="PANTHER" id="PTHR43045:SF1">
    <property type="entry name" value="SHIKIMATE TRANSPORTER"/>
    <property type="match status" value="1"/>
</dbReference>
<feature type="transmembrane region" description="Helical" evidence="8">
    <location>
        <begin position="321"/>
        <end position="340"/>
    </location>
</feature>
<dbReference type="GO" id="GO:0022857">
    <property type="term" value="F:transmembrane transporter activity"/>
    <property type="evidence" value="ECO:0007669"/>
    <property type="project" value="InterPro"/>
</dbReference>
<proteinExistence type="predicted"/>
<evidence type="ECO:0000313" key="10">
    <source>
        <dbReference type="EMBL" id="AWK74331.1"/>
    </source>
</evidence>
<dbReference type="Gene3D" id="1.20.1250.20">
    <property type="entry name" value="MFS general substrate transporter like domains"/>
    <property type="match status" value="1"/>
</dbReference>
<evidence type="ECO:0000256" key="4">
    <source>
        <dbReference type="ARBA" id="ARBA00022692"/>
    </source>
</evidence>
<evidence type="ECO:0000256" key="7">
    <source>
        <dbReference type="SAM" id="MobiDB-lite"/>
    </source>
</evidence>
<dbReference type="OrthoDB" id="8953821at2"/>
<keyword evidence="11" id="KW-1185">Reference proteome</keyword>
<dbReference type="AlphaFoldDB" id="A0A2S2C0C1"/>
<dbReference type="RefSeq" id="WP_109333161.1">
    <property type="nucleotide sequence ID" value="NZ_CP021354.1"/>
</dbReference>
<feature type="region of interest" description="Disordered" evidence="7">
    <location>
        <begin position="1"/>
        <end position="22"/>
    </location>
</feature>
<accession>A0A2S2C0C1</accession>
<dbReference type="KEGG" id="roz:CBI38_25015"/>
<dbReference type="Proteomes" id="UP000245711">
    <property type="component" value="Chromosome"/>
</dbReference>
<keyword evidence="4 8" id="KW-0812">Transmembrane</keyword>
<reference evidence="10 11" key="1">
    <citation type="submission" date="2017-05" db="EMBL/GenBank/DDBJ databases">
        <title>Isolation of Rhodococcus sp. S2-17 biodegrading of BP-3.</title>
        <authorList>
            <person name="Lee Y."/>
            <person name="Kim K.H."/>
            <person name="Chun B.H."/>
            <person name="Jung H.S."/>
            <person name="Jeon C.O."/>
        </authorList>
    </citation>
    <scope>NUCLEOTIDE SEQUENCE [LARGE SCALE GENOMIC DNA]</scope>
    <source>
        <strain evidence="10 11">S2-17</strain>
    </source>
</reference>
<dbReference type="PROSITE" id="PS50850">
    <property type="entry name" value="MFS"/>
    <property type="match status" value="1"/>
</dbReference>
<organism evidence="10 11">
    <name type="scientific">Rhodococcus oxybenzonivorans</name>
    <dbReference type="NCBI Taxonomy" id="1990687"/>
    <lineage>
        <taxon>Bacteria</taxon>
        <taxon>Bacillati</taxon>
        <taxon>Actinomycetota</taxon>
        <taxon>Actinomycetes</taxon>
        <taxon>Mycobacteriales</taxon>
        <taxon>Nocardiaceae</taxon>
        <taxon>Rhodococcus</taxon>
    </lineage>
</organism>
<evidence type="ECO:0000256" key="3">
    <source>
        <dbReference type="ARBA" id="ARBA00022475"/>
    </source>
</evidence>
<feature type="transmembrane region" description="Helical" evidence="8">
    <location>
        <begin position="128"/>
        <end position="149"/>
    </location>
</feature>
<evidence type="ECO:0000256" key="1">
    <source>
        <dbReference type="ARBA" id="ARBA00004651"/>
    </source>
</evidence>
<feature type="transmembrane region" description="Helical" evidence="8">
    <location>
        <begin position="346"/>
        <end position="364"/>
    </location>
</feature>
<feature type="transmembrane region" description="Helical" evidence="8">
    <location>
        <begin position="385"/>
        <end position="407"/>
    </location>
</feature>
<evidence type="ECO:0000313" key="11">
    <source>
        <dbReference type="Proteomes" id="UP000245711"/>
    </source>
</evidence>
<protein>
    <submittedName>
        <fullName evidence="10">MFS transporter</fullName>
    </submittedName>
</protein>